<sequence>MIVDLLLIAILMEDAFFFFIFRFFHRIDRITKTENEIIDIATKTQVDEWLSQNKKLIANSILSSTLFIKKNSYYSWGVINQDDYYQIVFIDLSKKNTLVILTIQKSEVHQYDEENTIENLIDTIQKKARELQKPIRKQFYTSSRFF</sequence>
<protein>
    <submittedName>
        <fullName evidence="2">CRISPR-associated helicase Cas3</fullName>
    </submittedName>
</protein>
<proteinExistence type="predicted"/>
<gene>
    <name evidence="2" type="ORF">FTRO_0013240</name>
</gene>
<evidence type="ECO:0000313" key="2">
    <source>
        <dbReference type="EMBL" id="GAP03777.1"/>
    </source>
</evidence>
<reference evidence="2" key="1">
    <citation type="journal article" date="2015" name="BMC Genomics">
        <title>Comparative genomics of Fructobacillus spp. and Leuconostoc spp. reveals niche-specific evolution of Fructobacillus spp.</title>
        <authorList>
            <person name="Endo A."/>
            <person name="Tanizawa Y."/>
            <person name="Tanaka N."/>
            <person name="Maeno S."/>
            <person name="Kumar H."/>
            <person name="Shiwa Y."/>
            <person name="Okada S."/>
            <person name="Yoshikawa H."/>
            <person name="Dicks L."/>
            <person name="Nakagawa J."/>
            <person name="Arita M."/>
        </authorList>
    </citation>
    <scope>NUCLEOTIDE SEQUENCE [LARGE SCALE GENOMIC DNA]</scope>
    <source>
        <strain evidence="2">F214-1</strain>
    </source>
</reference>
<dbReference type="EMBL" id="DF968078">
    <property type="protein sequence ID" value="GAP03777.1"/>
    <property type="molecule type" value="Genomic_DNA"/>
</dbReference>
<name>A0A3F3H108_9LACO</name>
<dbReference type="RefSeq" id="WP_158531854.1">
    <property type="nucleotide sequence ID" value="NZ_DF968078.1"/>
</dbReference>
<organism evidence="2">
    <name type="scientific">Fructobacillus tropaeoli</name>
    <dbReference type="NCBI Taxonomy" id="709323"/>
    <lineage>
        <taxon>Bacteria</taxon>
        <taxon>Bacillati</taxon>
        <taxon>Bacillota</taxon>
        <taxon>Bacilli</taxon>
        <taxon>Lactobacillales</taxon>
        <taxon>Lactobacillaceae</taxon>
        <taxon>Fructobacillus</taxon>
    </lineage>
</organism>
<dbReference type="Proteomes" id="UP000064514">
    <property type="component" value="Unassembled WGS sequence"/>
</dbReference>
<keyword evidence="1" id="KW-0812">Transmembrane</keyword>
<dbReference type="AlphaFoldDB" id="A0A3F3H108"/>
<keyword evidence="1" id="KW-1133">Transmembrane helix</keyword>
<accession>A0A3F3H108</accession>
<keyword evidence="1" id="KW-0472">Membrane</keyword>
<feature type="transmembrane region" description="Helical" evidence="1">
    <location>
        <begin position="6"/>
        <end position="24"/>
    </location>
</feature>
<evidence type="ECO:0000256" key="1">
    <source>
        <dbReference type="SAM" id="Phobius"/>
    </source>
</evidence>